<dbReference type="InterPro" id="IPR009060">
    <property type="entry name" value="UBA-like_sf"/>
</dbReference>
<keyword evidence="3" id="KW-1133">Transmembrane helix</keyword>
<dbReference type="Proteomes" id="UP000694382">
    <property type="component" value="Chromosome 18"/>
</dbReference>
<feature type="compositionally biased region" description="Pro residues" evidence="2">
    <location>
        <begin position="68"/>
        <end position="79"/>
    </location>
</feature>
<reference evidence="5" key="1">
    <citation type="submission" date="2020-02" db="EMBL/GenBank/DDBJ databases">
        <authorList>
            <person name="Enbody D E."/>
            <person name="Pettersson E M."/>
        </authorList>
    </citation>
    <scope>NUCLEOTIDE SEQUENCE [LARGE SCALE GENOMIC DNA]</scope>
</reference>
<dbReference type="Gene3D" id="1.10.8.10">
    <property type="entry name" value="DNA helicase RuvA subunit, C-terminal domain"/>
    <property type="match status" value="1"/>
</dbReference>
<feature type="transmembrane region" description="Helical" evidence="3">
    <location>
        <begin position="202"/>
        <end position="222"/>
    </location>
</feature>
<dbReference type="InterPro" id="IPR054109">
    <property type="entry name" value="UBA_8"/>
</dbReference>
<evidence type="ECO:0000259" key="4">
    <source>
        <dbReference type="Pfam" id="PF22566"/>
    </source>
</evidence>
<dbReference type="Ensembl" id="ENSCPVT00000024567.1">
    <property type="protein sequence ID" value="ENSCPVP00000025496.1"/>
    <property type="gene ID" value="ENSCPVG00000017249.1"/>
</dbReference>
<feature type="domain" description="UBA-like" evidence="4">
    <location>
        <begin position="9"/>
        <end position="53"/>
    </location>
</feature>
<keyword evidence="6" id="KW-1185">Reference proteome</keyword>
<comment type="similarity">
    <text evidence="1">Belongs to the UBALD family.</text>
</comment>
<evidence type="ECO:0000313" key="6">
    <source>
        <dbReference type="Proteomes" id="UP000694382"/>
    </source>
</evidence>
<name>A0A8U8CM24_GEOPR</name>
<dbReference type="InterPro" id="IPR039310">
    <property type="entry name" value="UBALD1/2"/>
</dbReference>
<sequence>MSVNMEELRHQVMINQFVLAAGCAADQAKQLLQAAHWQFETALSAFFQETNIPSSHHPPDGKWDPSLTPAPPHPLPNAPSPKTTFRPFPQRQPTPPTPPPLPAPRSPRPTRGAPHAEPPRGVQPPAPELSAPASHIAGRPQEHAAGECKHELKCLPGNSLSRRASRCNLGSPGRGAASGPPFPPTPPDLGRGHIPLAGGRKLFPSGGFVLCFSGVFFLVFPLPPPAILQCWGAERCRGGGRSGSGLR</sequence>
<dbReference type="PANTHER" id="PTHR31993">
    <property type="entry name" value="UBA-LIKE DOMAIN-CONTAINING PROTEIN 2"/>
    <property type="match status" value="1"/>
</dbReference>
<evidence type="ECO:0000313" key="5">
    <source>
        <dbReference type="Ensembl" id="ENSCPVP00000025496.1"/>
    </source>
</evidence>
<organism evidence="5 6">
    <name type="scientific">Geospiza parvula</name>
    <name type="common">Small tree-finch</name>
    <name type="synonym">Camarhynchus parvulus</name>
    <dbReference type="NCBI Taxonomy" id="87175"/>
    <lineage>
        <taxon>Eukaryota</taxon>
        <taxon>Metazoa</taxon>
        <taxon>Chordata</taxon>
        <taxon>Craniata</taxon>
        <taxon>Vertebrata</taxon>
        <taxon>Euteleostomi</taxon>
        <taxon>Archelosauria</taxon>
        <taxon>Archosauria</taxon>
        <taxon>Dinosauria</taxon>
        <taxon>Saurischia</taxon>
        <taxon>Theropoda</taxon>
        <taxon>Coelurosauria</taxon>
        <taxon>Aves</taxon>
        <taxon>Neognathae</taxon>
        <taxon>Neoaves</taxon>
        <taxon>Telluraves</taxon>
        <taxon>Australaves</taxon>
        <taxon>Passeriformes</taxon>
        <taxon>Thraupidae</taxon>
        <taxon>Camarhynchus</taxon>
    </lineage>
</organism>
<evidence type="ECO:0000256" key="2">
    <source>
        <dbReference type="SAM" id="MobiDB-lite"/>
    </source>
</evidence>
<keyword evidence="3" id="KW-0472">Membrane</keyword>
<proteinExistence type="inferred from homology"/>
<evidence type="ECO:0000256" key="1">
    <source>
        <dbReference type="ARBA" id="ARBA00006090"/>
    </source>
</evidence>
<protein>
    <recommendedName>
        <fullName evidence="4">UBA-like domain-containing protein</fullName>
    </recommendedName>
</protein>
<evidence type="ECO:0000256" key="3">
    <source>
        <dbReference type="SAM" id="Phobius"/>
    </source>
</evidence>
<dbReference type="Pfam" id="PF22566">
    <property type="entry name" value="UBA_8"/>
    <property type="match status" value="1"/>
</dbReference>
<reference evidence="5" key="3">
    <citation type="submission" date="2025-09" db="UniProtKB">
        <authorList>
            <consortium name="Ensembl"/>
        </authorList>
    </citation>
    <scope>IDENTIFICATION</scope>
</reference>
<dbReference type="SUPFAM" id="SSF46934">
    <property type="entry name" value="UBA-like"/>
    <property type="match status" value="1"/>
</dbReference>
<accession>A0A8U8CM24</accession>
<dbReference type="CDD" id="cd14343">
    <property type="entry name" value="UBA_F100B_like"/>
    <property type="match status" value="1"/>
</dbReference>
<feature type="compositionally biased region" description="Pro residues" evidence="2">
    <location>
        <begin position="90"/>
        <end position="107"/>
    </location>
</feature>
<reference evidence="5" key="2">
    <citation type="submission" date="2025-08" db="UniProtKB">
        <authorList>
            <consortium name="Ensembl"/>
        </authorList>
    </citation>
    <scope>IDENTIFICATION</scope>
</reference>
<feature type="region of interest" description="Disordered" evidence="2">
    <location>
        <begin position="51"/>
        <end position="144"/>
    </location>
</feature>
<dbReference type="AlphaFoldDB" id="A0A8U8CM24"/>
<dbReference type="PANTHER" id="PTHR31993:SF6">
    <property type="entry name" value="UBA-LIKE DOMAIN-CONTAINING PROTEIN 2"/>
    <property type="match status" value="1"/>
</dbReference>
<feature type="compositionally biased region" description="Low complexity" evidence="2">
    <location>
        <begin position="80"/>
        <end position="89"/>
    </location>
</feature>
<keyword evidence="3" id="KW-0812">Transmembrane</keyword>